<sequence>MAELRDQVGARPGAREIIFGGHSLALDQAEWASCTATHTATKRFLYPTTHDSTWDFAVGRYPYYGGPVVRVHFYQPGRRADQPEECTPRLHNGMIYICRAGCREAGADRASELPRRAVDSGPFRHTHVVMDRAPVGDP</sequence>
<evidence type="ECO:0000313" key="2">
    <source>
        <dbReference type="Proteomes" id="UP000198609"/>
    </source>
</evidence>
<keyword evidence="2" id="KW-1185">Reference proteome</keyword>
<dbReference type="AlphaFoldDB" id="A0A1H4X2V8"/>
<accession>A0A1H4X2V8</accession>
<dbReference type="Proteomes" id="UP000198609">
    <property type="component" value="Unassembled WGS sequence"/>
</dbReference>
<dbReference type="EMBL" id="FNST01000002">
    <property type="protein sequence ID" value="SEC99907.1"/>
    <property type="molecule type" value="Genomic_DNA"/>
</dbReference>
<organism evidence="1 2">
    <name type="scientific">Streptomyces melanosporofaciens</name>
    <dbReference type="NCBI Taxonomy" id="67327"/>
    <lineage>
        <taxon>Bacteria</taxon>
        <taxon>Bacillati</taxon>
        <taxon>Actinomycetota</taxon>
        <taxon>Actinomycetes</taxon>
        <taxon>Kitasatosporales</taxon>
        <taxon>Streptomycetaceae</taxon>
        <taxon>Streptomyces</taxon>
        <taxon>Streptomyces violaceusniger group</taxon>
    </lineage>
</organism>
<proteinExistence type="predicted"/>
<reference evidence="2" key="1">
    <citation type="submission" date="2016-10" db="EMBL/GenBank/DDBJ databases">
        <authorList>
            <person name="Varghese N."/>
            <person name="Submissions S."/>
        </authorList>
    </citation>
    <scope>NUCLEOTIDE SEQUENCE [LARGE SCALE GENOMIC DNA]</scope>
    <source>
        <strain evidence="2">DSM 40318</strain>
    </source>
</reference>
<dbReference type="RefSeq" id="WP_143059817.1">
    <property type="nucleotide sequence ID" value="NZ_FNST01000002.1"/>
</dbReference>
<name>A0A1H4X2V8_STRMJ</name>
<evidence type="ECO:0000313" key="1">
    <source>
        <dbReference type="EMBL" id="SEC99907.1"/>
    </source>
</evidence>
<gene>
    <name evidence="1" type="ORF">SAMN04490356_6428</name>
</gene>
<protein>
    <submittedName>
        <fullName evidence="1">Uncharacterized protein</fullName>
    </submittedName>
</protein>